<feature type="region of interest" description="Disordered" evidence="1">
    <location>
        <begin position="720"/>
        <end position="755"/>
    </location>
</feature>
<feature type="transmembrane region" description="Helical" evidence="2">
    <location>
        <begin position="980"/>
        <end position="1003"/>
    </location>
</feature>
<organism evidence="3 4">
    <name type="scientific">Cryptosporidium xiaoi</name>
    <dbReference type="NCBI Taxonomy" id="659607"/>
    <lineage>
        <taxon>Eukaryota</taxon>
        <taxon>Sar</taxon>
        <taxon>Alveolata</taxon>
        <taxon>Apicomplexa</taxon>
        <taxon>Conoidasida</taxon>
        <taxon>Coccidia</taxon>
        <taxon>Eucoccidiorida</taxon>
        <taxon>Eimeriorina</taxon>
        <taxon>Cryptosporidiidae</taxon>
        <taxon>Cryptosporidium</taxon>
    </lineage>
</organism>
<feature type="compositionally biased region" description="Low complexity" evidence="1">
    <location>
        <begin position="737"/>
        <end position="747"/>
    </location>
</feature>
<evidence type="ECO:0000256" key="1">
    <source>
        <dbReference type="SAM" id="MobiDB-lite"/>
    </source>
</evidence>
<keyword evidence="4" id="KW-1185">Reference proteome</keyword>
<reference evidence="3 4" key="1">
    <citation type="submission" date="2023-10" db="EMBL/GenBank/DDBJ databases">
        <title>Comparative genomics analysis reveals potential genetic determinants of host preference in Cryptosporidium xiaoi.</title>
        <authorList>
            <person name="Xiao L."/>
            <person name="Li J."/>
        </authorList>
    </citation>
    <scope>NUCLEOTIDE SEQUENCE [LARGE SCALE GENOMIC DNA]</scope>
    <source>
        <strain evidence="3 4">52996</strain>
    </source>
</reference>
<keyword evidence="2" id="KW-0812">Transmembrane</keyword>
<feature type="transmembrane region" description="Helical" evidence="2">
    <location>
        <begin position="885"/>
        <end position="907"/>
    </location>
</feature>
<proteinExistence type="predicted"/>
<accession>A0AAV9XX32</accession>
<keyword evidence="2" id="KW-1133">Transmembrane helix</keyword>
<dbReference type="EMBL" id="JAWDEY010000013">
    <property type="protein sequence ID" value="KAK6589256.1"/>
    <property type="molecule type" value="Genomic_DNA"/>
</dbReference>
<protein>
    <submittedName>
        <fullName evidence="3">Uncharacterized protein</fullName>
    </submittedName>
</protein>
<evidence type="ECO:0000313" key="3">
    <source>
        <dbReference type="EMBL" id="KAK6589256.1"/>
    </source>
</evidence>
<feature type="transmembrane region" description="Helical" evidence="2">
    <location>
        <begin position="838"/>
        <end position="865"/>
    </location>
</feature>
<comment type="caution">
    <text evidence="3">The sequence shown here is derived from an EMBL/GenBank/DDBJ whole genome shotgun (WGS) entry which is preliminary data.</text>
</comment>
<name>A0AAV9XX32_9CRYT</name>
<keyword evidence="2" id="KW-0472">Membrane</keyword>
<evidence type="ECO:0000313" key="4">
    <source>
        <dbReference type="Proteomes" id="UP001311799"/>
    </source>
</evidence>
<feature type="transmembrane region" description="Helical" evidence="2">
    <location>
        <begin position="1015"/>
        <end position="1036"/>
    </location>
</feature>
<evidence type="ECO:0000256" key="2">
    <source>
        <dbReference type="SAM" id="Phobius"/>
    </source>
</evidence>
<gene>
    <name evidence="3" type="ORF">RS030_213315</name>
</gene>
<dbReference type="Proteomes" id="UP001311799">
    <property type="component" value="Unassembled WGS sequence"/>
</dbReference>
<sequence length="1323" mass="152888">MDDGIRFKNEIVEDLKSNNIPLNIILGATNGSPPGINMKRSVDKNSECDDNVYINMKKNVINRHNNTLVLKNSRSNNFCNKDSDHYFVSNNNSDKTDSNVRNLCYDKKTTSSDFEILDTLGSKKNKAIPKFRLPIYNIDKRVNVSNNGETNNKGKVIDKKSDYNDFKDVDNNNNNKISYFNCSSVGSDNGSKLTERVKVESSRISECENNFYYLNKNDKDKTLIEEINKENKELALNIIKEISTSNGKLESENSEFKVITDNFENNLLSNSSNKNIEKMSFDYNINIKDEYDDDLTRILNDNKYINDIKIEKTRFNMYGRKVDNGEMNKNKASIINMDMYIPVSSSSCKVIPIEVNENKSIQIEEIIEAPCTTSSKTNSYTGINLGSNNYDNYNNKNNMIDSCETNINIYKGNNSHNKIDISKIYIDRKKNSDKYNIFKSEEEFSELFNKLWIEAGEEIKEKEGNNINNELLNPVPFRSDLLEVNNKRKIKTTIPPIKELGGNSNNKINPFGLLRLLKDTSSVNIKDDDYKYKTKVYDSAEVVNSNYTEELSTRASSTFLLNNNELVTHESNKIISLMPSNTSSNKLSNTEVDYPTFIFAKRKNNTTENDNNLGIDVDESGNRNNDVNLDKETLSQNLNNRMNDFENFLVIKNEYELELKDNSISNIEKENGSYKISVLELGETQTESRETKIDDFKIELDLDKYDYGFSINSIKRENDAENVYNEDKNDGEDDNSGRSSSLTSNSSLPKQDDAYSPELKEDIEDNLTTTKILNSLILTEKYRSLFEVSGIKEFFLSSQDELDCNTNITQNYKCDWNESIIYYRDKILPMTKNKNIKLLLMSTLIMLSFVLFNVILPLLVLKVVNYKNSNTERTSYMILVLTNPILNYISLYLINCIIFNIVIGRIISFSQLFFKDYVNYINNIRGMNKVSGENTKSVDSNEDVMVKVFNSVVNIYIEGIVSEKNTVVSRLSKIIYLSEFIGVIQVTIITTVTLILSFGIFNINSNNALNNVVKILLLSVSQNIVYWLILAVYLIYKAKKKMQLIKSSLLNNSIGLNLFESCILNYIQTKQIQFLTFTSYITELVLLNNYLLNNGNMDTNLFNISLYEMEQHIKKYRKKTKETLKNNKILSRIHFKENQSDICPYAYIHYNSNEKSIYISNYSLSNKDSKNYTCLNTHKIPTKVISIEYIQYTETPWLYIYNKDSIFSQDNEYGDNIIDYFFDKKSVFKENKNSKREKLIWNIRHLIDDFNYIKFDEFNKNEKLLFDDCNHETQYVYLLNCNFPGEFISGIEKNAKSGSGQLVKFQILCFSFNDLMNIYRVLS</sequence>